<keyword evidence="2" id="KW-1185">Reference proteome</keyword>
<accession>K0K1J5</accession>
<dbReference type="EMBL" id="HE804045">
    <property type="protein sequence ID" value="CCH31442.1"/>
    <property type="molecule type" value="Genomic_DNA"/>
</dbReference>
<dbReference type="Proteomes" id="UP000006281">
    <property type="component" value="Chromosome"/>
</dbReference>
<dbReference type="HOGENOM" id="CLU_3296075_0_0_11"/>
<reference evidence="1 2" key="1">
    <citation type="journal article" date="2012" name="BMC Genomics">
        <title>Complete genome sequence of Saccharothrix espanaensis DSM 44229T and comparison to the other completely sequenced Pseudonocardiaceae.</title>
        <authorList>
            <person name="Strobel T."/>
            <person name="Al-Dilaimi A."/>
            <person name="Blom J."/>
            <person name="Gessner A."/>
            <person name="Kalinowski J."/>
            <person name="Luzhetska M."/>
            <person name="Puhler A."/>
            <person name="Szczepanowski R."/>
            <person name="Bechthold A."/>
            <person name="Ruckert C."/>
        </authorList>
    </citation>
    <scope>NUCLEOTIDE SEQUENCE [LARGE SCALE GENOMIC DNA]</scope>
    <source>
        <strain evidence="2">ATCC 51144 / DSM 44229 / JCM 9112 / NBRC 15066 / NRRL 15764</strain>
    </source>
</reference>
<evidence type="ECO:0000313" key="1">
    <source>
        <dbReference type="EMBL" id="CCH31442.1"/>
    </source>
</evidence>
<gene>
    <name evidence="1" type="ordered locus">BN6_41550</name>
</gene>
<protein>
    <submittedName>
        <fullName evidence="1">Uncharacterized protein</fullName>
    </submittedName>
</protein>
<dbReference type="AlphaFoldDB" id="K0K1J5"/>
<dbReference type="KEGG" id="sesp:BN6_41550"/>
<evidence type="ECO:0000313" key="2">
    <source>
        <dbReference type="Proteomes" id="UP000006281"/>
    </source>
</evidence>
<name>K0K1J5_SACES</name>
<sequence length="40" mass="3936">MVHLAALPEVAVCQTAAPVGPGDRAHGPVVGNAFRRGVGG</sequence>
<proteinExistence type="predicted"/>
<dbReference type="STRING" id="1179773.BN6_41550"/>
<organism evidence="1 2">
    <name type="scientific">Saccharothrix espanaensis (strain ATCC 51144 / DSM 44229 / JCM 9112 / NBRC 15066 / NRRL 15764)</name>
    <dbReference type="NCBI Taxonomy" id="1179773"/>
    <lineage>
        <taxon>Bacteria</taxon>
        <taxon>Bacillati</taxon>
        <taxon>Actinomycetota</taxon>
        <taxon>Actinomycetes</taxon>
        <taxon>Pseudonocardiales</taxon>
        <taxon>Pseudonocardiaceae</taxon>
        <taxon>Saccharothrix</taxon>
    </lineage>
</organism>